<keyword evidence="2" id="KW-1185">Reference proteome</keyword>
<organism evidence="1 2">
    <name type="scientific">Leptospira bourretii</name>
    <dbReference type="NCBI Taxonomy" id="2484962"/>
    <lineage>
        <taxon>Bacteria</taxon>
        <taxon>Pseudomonadati</taxon>
        <taxon>Spirochaetota</taxon>
        <taxon>Spirochaetia</taxon>
        <taxon>Leptospirales</taxon>
        <taxon>Leptospiraceae</taxon>
        <taxon>Leptospira</taxon>
    </lineage>
</organism>
<reference evidence="2" key="1">
    <citation type="journal article" date="2019" name="PLoS Negl. Trop. Dis.">
        <title>Revisiting the worldwide diversity of Leptospira species in the environment.</title>
        <authorList>
            <person name="Vincent A.T."/>
            <person name="Schiettekatte O."/>
            <person name="Bourhy P."/>
            <person name="Veyrier F.J."/>
            <person name="Picardeau M."/>
        </authorList>
    </citation>
    <scope>NUCLEOTIDE SEQUENCE [LARGE SCALE GENOMIC DNA]</scope>
    <source>
        <strain evidence="2">201800281</strain>
    </source>
</reference>
<protein>
    <submittedName>
        <fullName evidence="1">Uncharacterized protein</fullName>
    </submittedName>
</protein>
<feature type="non-terminal residue" evidence="1">
    <location>
        <position position="122"/>
    </location>
</feature>
<dbReference type="Proteomes" id="UP000297918">
    <property type="component" value="Unassembled WGS sequence"/>
</dbReference>
<name>A0ABY2LG03_9LEPT</name>
<proteinExistence type="predicted"/>
<accession>A0ABY2LG03</accession>
<gene>
    <name evidence="1" type="ORF">EHQ26_08755</name>
</gene>
<comment type="caution">
    <text evidence="1">The sequence shown here is derived from an EMBL/GenBank/DDBJ whole genome shotgun (WGS) entry which is preliminary data.</text>
</comment>
<evidence type="ECO:0000313" key="2">
    <source>
        <dbReference type="Proteomes" id="UP000297918"/>
    </source>
</evidence>
<dbReference type="RefSeq" id="WP_135749964.1">
    <property type="nucleotide sequence ID" value="NZ_RQFL01000020.1"/>
</dbReference>
<sequence>MSESQKIETLKADDDGVRKKIDDLKKIQSGLDKKSENYKLIDKMIKDLVVVSGKIKFQEKLLSDPKLEIRGTDGKIDPKLILGEGRIVLDPKDLKEIMTSGYFTQDTAHMGEIMKGIQKQIM</sequence>
<evidence type="ECO:0000313" key="1">
    <source>
        <dbReference type="EMBL" id="TGK92448.1"/>
    </source>
</evidence>
<dbReference type="EMBL" id="RQFL01000020">
    <property type="protein sequence ID" value="TGK92448.1"/>
    <property type="molecule type" value="Genomic_DNA"/>
</dbReference>